<protein>
    <submittedName>
        <fullName evidence="1">Uncharacterized protein</fullName>
    </submittedName>
</protein>
<evidence type="ECO:0000313" key="2">
    <source>
        <dbReference type="Proteomes" id="UP000308836"/>
    </source>
</evidence>
<name>A0AC61R449_9FIRM</name>
<comment type="caution">
    <text evidence="1">The sequence shown here is derived from an EMBL/GenBank/DDBJ whole genome shotgun (WGS) entry which is preliminary data.</text>
</comment>
<accession>A0AC61R449</accession>
<dbReference type="Proteomes" id="UP000308836">
    <property type="component" value="Unassembled WGS sequence"/>
</dbReference>
<keyword evidence="2" id="KW-1185">Reference proteome</keyword>
<sequence length="188" mass="21171">MAKQAWEAEWMAFQQDMDALRAASEMSERVEIARQVARQIRDGDTVFINGSLLALDVLSYIPPNVHTRVVTNNGTIMTLPTYAHRTVLVTGGELVNHVLAGEDAAASVRRQTADLAVLGCDAFDERFVYWSAREASVNEAMVENAKKTIVVAERQKRGQPRYNRKWSRFARAGRSMEIWTGENENEAR</sequence>
<gene>
    <name evidence="1" type="ORF">E5336_12145</name>
</gene>
<reference evidence="1" key="1">
    <citation type="submission" date="2019-04" db="EMBL/GenBank/DDBJ databases">
        <title>Microbes associate with the intestines of laboratory mice.</title>
        <authorList>
            <person name="Navarre W."/>
            <person name="Wong E."/>
            <person name="Huang K."/>
            <person name="Tropini C."/>
            <person name="Ng K."/>
            <person name="Yu B."/>
        </authorList>
    </citation>
    <scope>NUCLEOTIDE SEQUENCE</scope>
    <source>
        <strain evidence="1">NM09_H32</strain>
    </source>
</reference>
<dbReference type="EMBL" id="SRYG01000044">
    <property type="protein sequence ID" value="TGY64347.1"/>
    <property type="molecule type" value="Genomic_DNA"/>
</dbReference>
<organism evidence="1 2">
    <name type="scientific">Dubosiella muris</name>
    <dbReference type="NCBI Taxonomy" id="3038133"/>
    <lineage>
        <taxon>Bacteria</taxon>
        <taxon>Bacillati</taxon>
        <taxon>Bacillota</taxon>
        <taxon>Erysipelotrichia</taxon>
        <taxon>Erysipelotrichales</taxon>
        <taxon>Erysipelotrichaceae</taxon>
        <taxon>Dubosiella</taxon>
    </lineage>
</organism>
<proteinExistence type="predicted"/>
<evidence type="ECO:0000313" key="1">
    <source>
        <dbReference type="EMBL" id="TGY64347.1"/>
    </source>
</evidence>